<sequence length="126" mass="13868">MEQLTYAVRDNHAVWAGRTLRAWTDVLVENLVAQYDPVSIILFGSVATGSDGPDSDIDLLVVLDNAPLSERRRMMVEMRRATRNVAAPHDLLVTSAADFARNSARPGTTEYEPAQHGVAVYERDAA</sequence>
<reference evidence="2" key="1">
    <citation type="submission" date="2020-05" db="EMBL/GenBank/DDBJ databases">
        <authorList>
            <person name="Chiriac C."/>
            <person name="Salcher M."/>
            <person name="Ghai R."/>
            <person name="Kavagutti S V."/>
        </authorList>
    </citation>
    <scope>NUCLEOTIDE SEQUENCE</scope>
</reference>
<dbReference type="AlphaFoldDB" id="A0A6J7DMV0"/>
<evidence type="ECO:0000313" key="2">
    <source>
        <dbReference type="EMBL" id="CAB4868613.1"/>
    </source>
</evidence>
<protein>
    <submittedName>
        <fullName evidence="2">Unannotated protein</fullName>
    </submittedName>
</protein>
<dbReference type="Pfam" id="PF18765">
    <property type="entry name" value="Polbeta"/>
    <property type="match status" value="1"/>
</dbReference>
<gene>
    <name evidence="2" type="ORF">UFOPK3376_00684</name>
</gene>
<evidence type="ECO:0000259" key="1">
    <source>
        <dbReference type="Pfam" id="PF18765"/>
    </source>
</evidence>
<dbReference type="InterPro" id="IPR041633">
    <property type="entry name" value="Polbeta"/>
</dbReference>
<dbReference type="CDD" id="cd05403">
    <property type="entry name" value="NT_KNTase_like"/>
    <property type="match status" value="1"/>
</dbReference>
<dbReference type="InterPro" id="IPR043519">
    <property type="entry name" value="NT_sf"/>
</dbReference>
<organism evidence="2">
    <name type="scientific">freshwater metagenome</name>
    <dbReference type="NCBI Taxonomy" id="449393"/>
    <lineage>
        <taxon>unclassified sequences</taxon>
        <taxon>metagenomes</taxon>
        <taxon>ecological metagenomes</taxon>
    </lineage>
</organism>
<dbReference type="EMBL" id="CAFBLP010000012">
    <property type="protein sequence ID" value="CAB4868613.1"/>
    <property type="molecule type" value="Genomic_DNA"/>
</dbReference>
<name>A0A6J7DMV0_9ZZZZ</name>
<proteinExistence type="predicted"/>
<feature type="domain" description="Polymerase beta nucleotidyltransferase" evidence="1">
    <location>
        <begin position="31"/>
        <end position="124"/>
    </location>
</feature>
<dbReference type="SUPFAM" id="SSF81301">
    <property type="entry name" value="Nucleotidyltransferase"/>
    <property type="match status" value="1"/>
</dbReference>
<dbReference type="Gene3D" id="3.30.460.10">
    <property type="entry name" value="Beta Polymerase, domain 2"/>
    <property type="match status" value="1"/>
</dbReference>
<accession>A0A6J7DMV0</accession>